<evidence type="ECO:0000313" key="1">
    <source>
        <dbReference type="EMBL" id="HIQ91458.1"/>
    </source>
</evidence>
<reference evidence="1" key="2">
    <citation type="journal article" date="2021" name="PeerJ">
        <title>Extensive microbial diversity within the chicken gut microbiome revealed by metagenomics and culture.</title>
        <authorList>
            <person name="Gilroy R."/>
            <person name="Ravi A."/>
            <person name="Getino M."/>
            <person name="Pursley I."/>
            <person name="Horton D.L."/>
            <person name="Alikhan N.F."/>
            <person name="Baker D."/>
            <person name="Gharbi K."/>
            <person name="Hall N."/>
            <person name="Watson M."/>
            <person name="Adriaenssens E.M."/>
            <person name="Foster-Nyarko E."/>
            <person name="Jarju S."/>
            <person name="Secka A."/>
            <person name="Antonio M."/>
            <person name="Oren A."/>
            <person name="Chaudhuri R.R."/>
            <person name="La Ragione R."/>
            <person name="Hildebrand F."/>
            <person name="Pallen M.J."/>
        </authorList>
    </citation>
    <scope>NUCLEOTIDE SEQUENCE</scope>
    <source>
        <strain evidence="1">CHK147-3167</strain>
    </source>
</reference>
<gene>
    <name evidence="1" type="ORF">IAB27_07580</name>
</gene>
<proteinExistence type="predicted"/>
<dbReference type="EMBL" id="DVFV01000130">
    <property type="protein sequence ID" value="HIQ91458.1"/>
    <property type="molecule type" value="Genomic_DNA"/>
</dbReference>
<organism evidence="1 2">
    <name type="scientific">Candidatus Coprosoma intestinipullorum</name>
    <dbReference type="NCBI Taxonomy" id="2840752"/>
    <lineage>
        <taxon>Bacteria</taxon>
        <taxon>Bacillati</taxon>
        <taxon>Bacillota</taxon>
        <taxon>Bacillota incertae sedis</taxon>
        <taxon>Candidatus Coprosoma</taxon>
    </lineage>
</organism>
<dbReference type="Proteomes" id="UP000886786">
    <property type="component" value="Unassembled WGS sequence"/>
</dbReference>
<comment type="caution">
    <text evidence="1">The sequence shown here is derived from an EMBL/GenBank/DDBJ whole genome shotgun (WGS) entry which is preliminary data.</text>
</comment>
<protein>
    <recommendedName>
        <fullName evidence="3">DUF2441 domain-containing protein</fullName>
    </recommendedName>
</protein>
<accession>A0A9D1CYV9</accession>
<evidence type="ECO:0008006" key="3">
    <source>
        <dbReference type="Google" id="ProtNLM"/>
    </source>
</evidence>
<name>A0A9D1CYV9_9FIRM</name>
<reference evidence="1" key="1">
    <citation type="submission" date="2020-10" db="EMBL/GenBank/DDBJ databases">
        <authorList>
            <person name="Gilroy R."/>
        </authorList>
    </citation>
    <scope>NUCLEOTIDE SEQUENCE</scope>
    <source>
        <strain evidence="1">CHK147-3167</strain>
    </source>
</reference>
<sequence length="177" mass="21165">MKLYHIDRSGNLSCGILNLRKEVSINMDTVIGNMFENNLKKYHQNGISFHGEHYYANKINDISFMIDIVFEYERLLNFPNNISRYEIFFAFDKAGVLKFLSENQIEDYKIYEVESKYCEKHNMRLLKGNVNFIMSELANDYWNCTNRYNIELDSPLYEYLLQFPVHIIKEVKIDELK</sequence>
<dbReference type="AlphaFoldDB" id="A0A9D1CYV9"/>
<dbReference type="SUPFAM" id="SSF56399">
    <property type="entry name" value="ADP-ribosylation"/>
    <property type="match status" value="1"/>
</dbReference>
<evidence type="ECO:0000313" key="2">
    <source>
        <dbReference type="Proteomes" id="UP000886786"/>
    </source>
</evidence>